<feature type="non-terminal residue" evidence="1">
    <location>
        <position position="114"/>
    </location>
</feature>
<sequence>MFSTREYLEKKTGPYGVCRLSYLQSLVTEFQESPESENETKEQILANLANFAYDPINYEYFKKLNIADLFLDCLDEDNDLLVEFAIAGICNCCLGKSTNYFFNAIGLENLLATC</sequence>
<accession>A0A433TQG5</accession>
<protein>
    <recommendedName>
        <fullName evidence="3">Armadillo repeat-containing domain-containing protein</fullName>
    </recommendedName>
</protein>
<dbReference type="InterPro" id="IPR042462">
    <property type="entry name" value="ARMC7"/>
</dbReference>
<dbReference type="InterPro" id="IPR011989">
    <property type="entry name" value="ARM-like"/>
</dbReference>
<name>A0A433TQG5_ELYCH</name>
<proteinExistence type="predicted"/>
<dbReference type="EMBL" id="RQTK01000227">
    <property type="protein sequence ID" value="RUS83849.1"/>
    <property type="molecule type" value="Genomic_DNA"/>
</dbReference>
<comment type="caution">
    <text evidence="1">The sequence shown here is derived from an EMBL/GenBank/DDBJ whole genome shotgun (WGS) entry which is preliminary data.</text>
</comment>
<evidence type="ECO:0008006" key="3">
    <source>
        <dbReference type="Google" id="ProtNLM"/>
    </source>
</evidence>
<dbReference type="SUPFAM" id="SSF48371">
    <property type="entry name" value="ARM repeat"/>
    <property type="match status" value="1"/>
</dbReference>
<reference evidence="1 2" key="1">
    <citation type="submission" date="2019-01" db="EMBL/GenBank/DDBJ databases">
        <title>A draft genome assembly of the solar-powered sea slug Elysia chlorotica.</title>
        <authorList>
            <person name="Cai H."/>
            <person name="Li Q."/>
            <person name="Fang X."/>
            <person name="Li J."/>
            <person name="Curtis N.E."/>
            <person name="Altenburger A."/>
            <person name="Shibata T."/>
            <person name="Feng M."/>
            <person name="Maeda T."/>
            <person name="Schwartz J.A."/>
            <person name="Shigenobu S."/>
            <person name="Lundholm N."/>
            <person name="Nishiyama T."/>
            <person name="Yang H."/>
            <person name="Hasebe M."/>
            <person name="Li S."/>
            <person name="Pierce S.K."/>
            <person name="Wang J."/>
        </authorList>
    </citation>
    <scope>NUCLEOTIDE SEQUENCE [LARGE SCALE GENOMIC DNA]</scope>
    <source>
        <strain evidence="1">EC2010</strain>
        <tissue evidence="1">Whole organism of an adult</tissue>
    </source>
</reference>
<dbReference type="Proteomes" id="UP000271974">
    <property type="component" value="Unassembled WGS sequence"/>
</dbReference>
<evidence type="ECO:0000313" key="1">
    <source>
        <dbReference type="EMBL" id="RUS83849.1"/>
    </source>
</evidence>
<evidence type="ECO:0000313" key="2">
    <source>
        <dbReference type="Proteomes" id="UP000271974"/>
    </source>
</evidence>
<dbReference type="AlphaFoldDB" id="A0A433TQG5"/>
<keyword evidence="2" id="KW-1185">Reference proteome</keyword>
<dbReference type="InterPro" id="IPR016024">
    <property type="entry name" value="ARM-type_fold"/>
</dbReference>
<gene>
    <name evidence="1" type="ORF">EGW08_008390</name>
</gene>
<dbReference type="STRING" id="188477.A0A433TQG5"/>
<dbReference type="PANTHER" id="PTHR46263">
    <property type="entry name" value="ARMADILLO REPEAT-CONTAINING PROTEIN 7"/>
    <property type="match status" value="1"/>
</dbReference>
<dbReference type="PANTHER" id="PTHR46263:SF1">
    <property type="entry name" value="ARMADILLO REPEAT-CONTAINING PROTEIN 7"/>
    <property type="match status" value="1"/>
</dbReference>
<organism evidence="1 2">
    <name type="scientific">Elysia chlorotica</name>
    <name type="common">Eastern emerald elysia</name>
    <name type="synonym">Sea slug</name>
    <dbReference type="NCBI Taxonomy" id="188477"/>
    <lineage>
        <taxon>Eukaryota</taxon>
        <taxon>Metazoa</taxon>
        <taxon>Spiralia</taxon>
        <taxon>Lophotrochozoa</taxon>
        <taxon>Mollusca</taxon>
        <taxon>Gastropoda</taxon>
        <taxon>Heterobranchia</taxon>
        <taxon>Euthyneura</taxon>
        <taxon>Panpulmonata</taxon>
        <taxon>Sacoglossa</taxon>
        <taxon>Placobranchoidea</taxon>
        <taxon>Plakobranchidae</taxon>
        <taxon>Elysia</taxon>
    </lineage>
</organism>
<dbReference type="OrthoDB" id="201709at2759"/>
<dbReference type="Gene3D" id="1.25.10.10">
    <property type="entry name" value="Leucine-rich Repeat Variant"/>
    <property type="match status" value="1"/>
</dbReference>